<sequence>MKKTTFVGAILASMLVASAVSASTTYYLLEKARDDLKAELDDEFSSYLENKTELDQEELLKAEAERMYTEVFAYFESAKEKDKKKEDQFKEDVKIKTDGYIEELKHYIDRLFHHN</sequence>
<evidence type="ECO:0000313" key="2">
    <source>
        <dbReference type="EMBL" id="MCR6097145.1"/>
    </source>
</evidence>
<reference evidence="2" key="1">
    <citation type="submission" date="2020-06" db="EMBL/GenBank/DDBJ databases">
        <title>Insight into the genomes of haloalkaliphilic bacilli from Kenyan soda lakes.</title>
        <authorList>
            <person name="Mwirichia R."/>
            <person name="Villamizar G.C."/>
            <person name="Poehlein A."/>
            <person name="Mugweru J."/>
            <person name="Kipnyargis A."/>
            <person name="Kiplimo D."/>
            <person name="Orwa P."/>
            <person name="Daniel R."/>
        </authorList>
    </citation>
    <scope>NUCLEOTIDE SEQUENCE</scope>
    <source>
        <strain evidence="2">B1096_S55</strain>
    </source>
</reference>
<keyword evidence="1" id="KW-0732">Signal</keyword>
<evidence type="ECO:0000313" key="3">
    <source>
        <dbReference type="Proteomes" id="UP001057753"/>
    </source>
</evidence>
<dbReference type="EMBL" id="JABXYM010000001">
    <property type="protein sequence ID" value="MCR6097145.1"/>
    <property type="molecule type" value="Genomic_DNA"/>
</dbReference>
<keyword evidence="3" id="KW-1185">Reference proteome</keyword>
<organism evidence="2 3">
    <name type="scientific">Salipaludibacillus agaradhaerens</name>
    <name type="common">Bacillus agaradhaerens</name>
    <dbReference type="NCBI Taxonomy" id="76935"/>
    <lineage>
        <taxon>Bacteria</taxon>
        <taxon>Bacillati</taxon>
        <taxon>Bacillota</taxon>
        <taxon>Bacilli</taxon>
        <taxon>Bacillales</taxon>
        <taxon>Bacillaceae</taxon>
    </lineage>
</organism>
<dbReference type="AlphaFoldDB" id="A0A9Q4B2W9"/>
<proteinExistence type="predicted"/>
<name>A0A9Q4B2W9_SALAG</name>
<accession>A0A9Q4B2W9</accession>
<comment type="caution">
    <text evidence="2">The sequence shown here is derived from an EMBL/GenBank/DDBJ whole genome shotgun (WGS) entry which is preliminary data.</text>
</comment>
<dbReference type="RefSeq" id="WP_257821576.1">
    <property type="nucleotide sequence ID" value="NZ_JABXYM010000001.1"/>
</dbReference>
<protein>
    <submittedName>
        <fullName evidence="2">Uncharacterized protein</fullName>
    </submittedName>
</protein>
<evidence type="ECO:0000256" key="1">
    <source>
        <dbReference type="SAM" id="SignalP"/>
    </source>
</evidence>
<dbReference type="Proteomes" id="UP001057753">
    <property type="component" value="Unassembled WGS sequence"/>
</dbReference>
<feature type="signal peptide" evidence="1">
    <location>
        <begin position="1"/>
        <end position="22"/>
    </location>
</feature>
<feature type="chain" id="PRO_5040511015" evidence="1">
    <location>
        <begin position="23"/>
        <end position="115"/>
    </location>
</feature>
<gene>
    <name evidence="2" type="ORF">HXA33_11295</name>
</gene>